<evidence type="ECO:0000313" key="2">
    <source>
        <dbReference type="EMBL" id="QRQ95429.1"/>
    </source>
</evidence>
<dbReference type="Proteomes" id="UP000623307">
    <property type="component" value="Chromosome 2"/>
</dbReference>
<gene>
    <name evidence="3" type="ORF">CO2235_90274</name>
    <name evidence="2" type="ORF">JTE92_18415</name>
</gene>
<accession>A0A375GDD5</accession>
<evidence type="ECO:0000313" key="4">
    <source>
        <dbReference type="Proteomes" id="UP000623307"/>
    </source>
</evidence>
<dbReference type="Pfam" id="PF13385">
    <property type="entry name" value="Laminin_G_3"/>
    <property type="match status" value="2"/>
</dbReference>
<dbReference type="EMBL" id="OGUS01000131">
    <property type="protein sequence ID" value="SPC17400.1"/>
    <property type="molecule type" value="Genomic_DNA"/>
</dbReference>
<evidence type="ECO:0000259" key="1">
    <source>
        <dbReference type="Pfam" id="PF10102"/>
    </source>
</evidence>
<evidence type="ECO:0000313" key="3">
    <source>
        <dbReference type="EMBL" id="SPC17400.1"/>
    </source>
</evidence>
<protein>
    <submittedName>
        <fullName evidence="2">DUF2341 domain-containing protein</fullName>
    </submittedName>
</protein>
<dbReference type="InterPro" id="IPR013320">
    <property type="entry name" value="ConA-like_dom_sf"/>
</dbReference>
<dbReference type="InterPro" id="IPR018765">
    <property type="entry name" value="DUF2341"/>
</dbReference>
<dbReference type="AlphaFoldDB" id="A0A375GDD5"/>
<proteinExistence type="predicted"/>
<sequence length="898" mass="93741">MDTNQEYLTSLLHFDGSNGATTIPDTSKTALNSVCVGTCALSTAQKQFGTASLKTGSANGNYLKLGAGKTALDFGSSDFTVEAWVWPVSQGADYGAIFGRWDDASSNKDWLVWRAADGSVNVSINGSQVVTGAAGDLPTGAFAHVALVRSGTTLMVYVGGVAKGNGTFSGAINCAVGQANVLGQSNFSAGSTYLEAYYDDFRVSRGLARYTSGFTPPAAAFEDYWNIVLLAHFDKSYPAGTGAGPTWLDSSRYCRVLYSSSASDAVNTTVTKFGGGSCYHPGTYLLAPDAPELNFAANDFTAEGWFYPTIVAAGQAGLINKQNLVGNFGPFDVYRTGSQVAARLSTTGTSWTHTIAAAGSLTVNTWHHFALVRQGATVTLYLNGTSIGSVSVGAGVALANNTAYSLVIGGYTGSSYLGAYLDEWRVINGVAAYTGNFTPATAAFTDPPMDVVATGQLRGERIRAAQAAPIPVVNRKAPLTSYGPFRLKDATWGGTASVSGNVTVNNVAAVRRVSLMDLKSMAIIKAAWSDTNGAYSFPNIDGSRKYLVLGRDYTQTYNAVVQDNITPVEAAPAPFRPARRKLRFVAGGTGLGANYPVLVRVAEGGSTNLAALAFSGADLVAPVRYMPRARDDVADIVFTDTAGNQLDFWMDAVYGTAPDRVAFYWVKLPGDLDAGPVEIYVKYNTGVTQTKTSNGAGLFPTLFDDFNVGTLSSQWASSASIAINNSIISLQGNGSAMYVQSVATFAAGLEALGSFTQFGTMNVAGWVTSQFGFVSSTANNAAVAALENTGDLATQSRLSINAEATSSANGRFTPQIGGVLAQPSRISVGRATDGSSTVALNGNVLMARAGAGTAAAYLSIHRSATSGGAGISALDWVALRKYIPSGPPAMQQFPEEFL</sequence>
<name>A0A375GDD5_9BURK</name>
<reference evidence="3" key="1">
    <citation type="submission" date="2018-01" db="EMBL/GenBank/DDBJ databases">
        <authorList>
            <person name="Clerissi C."/>
        </authorList>
    </citation>
    <scope>NUCLEOTIDE SEQUENCE</scope>
    <source>
        <strain evidence="3">Cupriavidus oxalaticus LMG 2235</strain>
    </source>
</reference>
<dbReference type="EMBL" id="CP069812">
    <property type="protein sequence ID" value="QRQ95429.1"/>
    <property type="molecule type" value="Genomic_DNA"/>
</dbReference>
<feature type="domain" description="DUF2341" evidence="1">
    <location>
        <begin position="632"/>
        <end position="715"/>
    </location>
</feature>
<reference evidence="2 4" key="2">
    <citation type="submission" date="2021-02" db="EMBL/GenBank/DDBJ databases">
        <title>Complete Genome Sequence of Cupriavidus oxalaticus Strain Ox1, a Soil Oxalate-Degrading Species.</title>
        <authorList>
            <person name="Palmieri F."/>
            <person name="Udriet P."/>
            <person name="Deuasquier M."/>
            <person name="Beaudoing E."/>
            <person name="Johnson S.L."/>
            <person name="Davenport K.W."/>
            <person name="Chain P.S."/>
            <person name="Bindschedler S."/>
            <person name="Junier P."/>
        </authorList>
    </citation>
    <scope>NUCLEOTIDE SEQUENCE [LARGE SCALE GENOMIC DNA]</scope>
    <source>
        <strain evidence="2 4">Ox1</strain>
    </source>
</reference>
<organism evidence="3">
    <name type="scientific">Cupriavidus oxalaticus</name>
    <dbReference type="NCBI Taxonomy" id="96344"/>
    <lineage>
        <taxon>Bacteria</taxon>
        <taxon>Pseudomonadati</taxon>
        <taxon>Pseudomonadota</taxon>
        <taxon>Betaproteobacteria</taxon>
        <taxon>Burkholderiales</taxon>
        <taxon>Burkholderiaceae</taxon>
        <taxon>Cupriavidus</taxon>
    </lineage>
</organism>
<dbReference type="Proteomes" id="UP000256862">
    <property type="component" value="Chromosome CO2235"/>
</dbReference>
<dbReference type="RefSeq" id="WP_063238575.1">
    <property type="nucleotide sequence ID" value="NZ_CP069810.1"/>
</dbReference>
<dbReference type="Gene3D" id="2.60.120.200">
    <property type="match status" value="2"/>
</dbReference>
<dbReference type="Pfam" id="PF10102">
    <property type="entry name" value="DUF2341"/>
    <property type="match status" value="1"/>
</dbReference>
<dbReference type="SUPFAM" id="SSF49899">
    <property type="entry name" value="Concanavalin A-like lectins/glucanases"/>
    <property type="match status" value="2"/>
</dbReference>
<dbReference type="GeneID" id="303491529"/>
<keyword evidence="4" id="KW-1185">Reference proteome</keyword>
<dbReference type="OrthoDB" id="222550at2"/>